<dbReference type="SMART" id="SM01118">
    <property type="entry name" value="CYTH"/>
    <property type="match status" value="1"/>
</dbReference>
<evidence type="ECO:0000313" key="3">
    <source>
        <dbReference type="EMBL" id="ONK28789.1"/>
    </source>
</evidence>
<dbReference type="InterPro" id="IPR023577">
    <property type="entry name" value="CYTH_domain"/>
</dbReference>
<dbReference type="InterPro" id="IPR009195">
    <property type="entry name" value="Uncharacterised_YjbK"/>
</dbReference>
<dbReference type="PIRSF" id="PIRSF012526">
    <property type="entry name" value="CYTH_UCP012526"/>
    <property type="match status" value="1"/>
</dbReference>
<accession>A0AB36JLM9</accession>
<evidence type="ECO:0000259" key="1">
    <source>
        <dbReference type="PROSITE" id="PS51707"/>
    </source>
</evidence>
<feature type="domain" description="CYTH" evidence="1">
    <location>
        <begin position="5"/>
        <end position="191"/>
    </location>
</feature>
<dbReference type="PROSITE" id="PS51707">
    <property type="entry name" value="CYTH"/>
    <property type="match status" value="1"/>
</dbReference>
<name>A0AB36JLM9_9STRE</name>
<evidence type="ECO:0000313" key="4">
    <source>
        <dbReference type="Proteomes" id="UP000188600"/>
    </source>
</evidence>
<dbReference type="AlphaFoldDB" id="A0AB36JLM9"/>
<sequence>MKKNHLEIEYKTLLTEAEFKHLSSEFPGISPIKQTNYYIDTPTFNLRKHRYSLRIRTLKDRAELTLKIPQEVGNQEYNQELTLEHAHTIIQRGQLPDGDILRLVQQTGTPLELLSVWGQLTTNRYEKETEIGLMALDENTYANQRDYELEIEVTDAKQGKIDFEEYLKRHQIDFKYASSKVARTAAALTIVSQDL</sequence>
<evidence type="ECO:0000313" key="2">
    <source>
        <dbReference type="EMBL" id="ONK26923.1"/>
    </source>
</evidence>
<dbReference type="SUPFAM" id="SSF55154">
    <property type="entry name" value="CYTH-like phosphatases"/>
    <property type="match status" value="1"/>
</dbReference>
<dbReference type="EMBL" id="MSPR01000010">
    <property type="protein sequence ID" value="ONK28789.1"/>
    <property type="molecule type" value="Genomic_DNA"/>
</dbReference>
<evidence type="ECO:0000313" key="5">
    <source>
        <dbReference type="Proteomes" id="UP000188946"/>
    </source>
</evidence>
<comment type="caution">
    <text evidence="2">The sequence shown here is derived from an EMBL/GenBank/DDBJ whole genome shotgun (WGS) entry which is preliminary data.</text>
</comment>
<proteinExistence type="predicted"/>
<gene>
    <name evidence="3" type="ORF">BVE84_06045</name>
    <name evidence="2" type="ORF">BVE86_06240</name>
</gene>
<dbReference type="Gene3D" id="2.40.320.10">
    <property type="entry name" value="Hypothetical Protein Pfu-838710-001"/>
    <property type="match status" value="1"/>
</dbReference>
<dbReference type="Proteomes" id="UP000188946">
    <property type="component" value="Unassembled WGS sequence"/>
</dbReference>
<keyword evidence="5" id="KW-1185">Reference proteome</keyword>
<dbReference type="InterPro" id="IPR033469">
    <property type="entry name" value="CYTH-like_dom_sf"/>
</dbReference>
<dbReference type="CDD" id="cd07762">
    <property type="entry name" value="CYTH-like_Pase_1"/>
    <property type="match status" value="1"/>
</dbReference>
<dbReference type="Pfam" id="PF01928">
    <property type="entry name" value="CYTH"/>
    <property type="match status" value="1"/>
</dbReference>
<dbReference type="EMBL" id="MSPT01000012">
    <property type="protein sequence ID" value="ONK26923.1"/>
    <property type="molecule type" value="Genomic_DNA"/>
</dbReference>
<dbReference type="Proteomes" id="UP000188600">
    <property type="component" value="Unassembled WGS sequence"/>
</dbReference>
<organism evidence="2 4">
    <name type="scientific">Streptococcus azizii</name>
    <dbReference type="NCBI Taxonomy" id="1579424"/>
    <lineage>
        <taxon>Bacteria</taxon>
        <taxon>Bacillati</taxon>
        <taxon>Bacillota</taxon>
        <taxon>Bacilli</taxon>
        <taxon>Lactobacillales</taxon>
        <taxon>Streptococcaceae</taxon>
        <taxon>Streptococcus</taxon>
    </lineage>
</organism>
<protein>
    <submittedName>
        <fullName evidence="2">Adenylate cyclase</fullName>
    </submittedName>
</protein>
<reference evidence="4 5" key="1">
    <citation type="submission" date="2016-12" db="EMBL/GenBank/DDBJ databases">
        <authorList>
            <person name="Gulvik C.A."/>
        </authorList>
    </citation>
    <scope>NUCLEOTIDE SEQUENCE [LARGE SCALE GENOMIC DNA]</scope>
    <source>
        <strain evidence="3 5">12-5202</strain>
        <strain evidence="2 4">12-5291</strain>
    </source>
</reference>
<dbReference type="RefSeq" id="WP_076996164.1">
    <property type="nucleotide sequence ID" value="NZ_MSPR01000010.1"/>
</dbReference>